<evidence type="ECO:0000313" key="6">
    <source>
        <dbReference type="Proteomes" id="UP000834106"/>
    </source>
</evidence>
<keyword evidence="4" id="KW-0472">Membrane</keyword>
<evidence type="ECO:0000256" key="3">
    <source>
        <dbReference type="ARBA" id="ARBA00022989"/>
    </source>
</evidence>
<comment type="subcellular location">
    <subcellularLocation>
        <location evidence="1">Membrane</location>
        <topology evidence="1">Multi-pass membrane protein</topology>
    </subcellularLocation>
</comment>
<gene>
    <name evidence="5" type="ORF">FPE_LOCUS11403</name>
</gene>
<keyword evidence="2" id="KW-0812">Transmembrane</keyword>
<dbReference type="EMBL" id="OU503041">
    <property type="protein sequence ID" value="CAI9763973.1"/>
    <property type="molecule type" value="Genomic_DNA"/>
</dbReference>
<proteinExistence type="predicted"/>
<dbReference type="PANTHER" id="PTHR23423">
    <property type="entry name" value="ORGANIC SOLUTE TRANSPORTER-RELATED"/>
    <property type="match status" value="1"/>
</dbReference>
<evidence type="ECO:0000256" key="2">
    <source>
        <dbReference type="ARBA" id="ARBA00022692"/>
    </source>
</evidence>
<sequence>MSHLDAAFNCEIIQDCYEAFALYCFERYLIACLGGEESTIHFMESQSLFASSVPLLDEAYAYGVVEHPFPLICFLRNWQLGSDFYQAVKIGIVQYTCTNVAVMTDYPSLGTTPDPEEIADDMKFTVSHVVEPVERGIGGKNSQMCTMTLSKDSISSLEGHLLDPHTDSICC</sequence>
<protein>
    <submittedName>
        <fullName evidence="5">Uncharacterized protein</fullName>
    </submittedName>
</protein>
<dbReference type="AlphaFoldDB" id="A0AAD1Z6W2"/>
<reference evidence="5" key="1">
    <citation type="submission" date="2023-05" db="EMBL/GenBank/DDBJ databases">
        <authorList>
            <person name="Huff M."/>
        </authorList>
    </citation>
    <scope>NUCLEOTIDE SEQUENCE</scope>
</reference>
<dbReference type="InterPro" id="IPR005178">
    <property type="entry name" value="Ostalpha/TMEM184C"/>
</dbReference>
<dbReference type="Proteomes" id="UP000834106">
    <property type="component" value="Chromosome 6"/>
</dbReference>
<evidence type="ECO:0000256" key="4">
    <source>
        <dbReference type="ARBA" id="ARBA00023136"/>
    </source>
</evidence>
<keyword evidence="3" id="KW-1133">Transmembrane helix</keyword>
<accession>A0AAD1Z6W2</accession>
<evidence type="ECO:0000313" key="5">
    <source>
        <dbReference type="EMBL" id="CAI9763973.1"/>
    </source>
</evidence>
<name>A0AAD1Z6W2_9LAMI</name>
<dbReference type="Pfam" id="PF03619">
    <property type="entry name" value="Solute_trans_a"/>
    <property type="match status" value="1"/>
</dbReference>
<dbReference type="GO" id="GO:0016020">
    <property type="term" value="C:membrane"/>
    <property type="evidence" value="ECO:0007669"/>
    <property type="project" value="UniProtKB-SubCell"/>
</dbReference>
<keyword evidence="6" id="KW-1185">Reference proteome</keyword>
<organism evidence="5 6">
    <name type="scientific">Fraxinus pennsylvanica</name>
    <dbReference type="NCBI Taxonomy" id="56036"/>
    <lineage>
        <taxon>Eukaryota</taxon>
        <taxon>Viridiplantae</taxon>
        <taxon>Streptophyta</taxon>
        <taxon>Embryophyta</taxon>
        <taxon>Tracheophyta</taxon>
        <taxon>Spermatophyta</taxon>
        <taxon>Magnoliopsida</taxon>
        <taxon>eudicotyledons</taxon>
        <taxon>Gunneridae</taxon>
        <taxon>Pentapetalae</taxon>
        <taxon>asterids</taxon>
        <taxon>lamiids</taxon>
        <taxon>Lamiales</taxon>
        <taxon>Oleaceae</taxon>
        <taxon>Oleeae</taxon>
        <taxon>Fraxinus</taxon>
    </lineage>
</organism>
<evidence type="ECO:0000256" key="1">
    <source>
        <dbReference type="ARBA" id="ARBA00004141"/>
    </source>
</evidence>